<dbReference type="PANTHER" id="PTHR43214:SF40">
    <property type="entry name" value="TRANSCRIPTIONAL REGULATORY PROTEIN LNRK"/>
    <property type="match status" value="1"/>
</dbReference>
<evidence type="ECO:0000256" key="1">
    <source>
        <dbReference type="ARBA" id="ARBA00018672"/>
    </source>
</evidence>
<dbReference type="CDD" id="cd17535">
    <property type="entry name" value="REC_NarL-like"/>
    <property type="match status" value="1"/>
</dbReference>
<protein>
    <recommendedName>
        <fullName evidence="1">Stage 0 sporulation protein A homolog</fullName>
    </recommendedName>
</protein>
<dbReference type="InterPro" id="IPR039420">
    <property type="entry name" value="WalR-like"/>
</dbReference>
<dbReference type="PRINTS" id="PR00038">
    <property type="entry name" value="HTHLUXR"/>
</dbReference>
<dbReference type="InterPro" id="IPR011006">
    <property type="entry name" value="CheY-like_superfamily"/>
</dbReference>
<evidence type="ECO:0000259" key="9">
    <source>
        <dbReference type="PROSITE" id="PS50110"/>
    </source>
</evidence>
<evidence type="ECO:0000256" key="5">
    <source>
        <dbReference type="ARBA" id="ARBA00023163"/>
    </source>
</evidence>
<evidence type="ECO:0000256" key="3">
    <source>
        <dbReference type="ARBA" id="ARBA00023015"/>
    </source>
</evidence>
<evidence type="ECO:0000256" key="4">
    <source>
        <dbReference type="ARBA" id="ARBA00023125"/>
    </source>
</evidence>
<evidence type="ECO:0000256" key="7">
    <source>
        <dbReference type="PROSITE-ProRule" id="PRU00169"/>
    </source>
</evidence>
<dbReference type="InterPro" id="IPR001789">
    <property type="entry name" value="Sig_transdc_resp-reg_receiver"/>
</dbReference>
<keyword evidence="5" id="KW-0804">Transcription</keyword>
<evidence type="ECO:0000313" key="10">
    <source>
        <dbReference type="EMBL" id="HIZ12424.1"/>
    </source>
</evidence>
<dbReference type="SUPFAM" id="SSF46894">
    <property type="entry name" value="C-terminal effector domain of the bipartite response regulators"/>
    <property type="match status" value="1"/>
</dbReference>
<organism evidence="10 11">
    <name type="scientific">Candidatus Mediterraneibacter stercorigallinarum</name>
    <dbReference type="NCBI Taxonomy" id="2838686"/>
    <lineage>
        <taxon>Bacteria</taxon>
        <taxon>Bacillati</taxon>
        <taxon>Bacillota</taxon>
        <taxon>Clostridia</taxon>
        <taxon>Lachnospirales</taxon>
        <taxon>Lachnospiraceae</taxon>
        <taxon>Mediterraneibacter</taxon>
    </lineage>
</organism>
<feature type="modified residue" description="4-aspartylphosphate" evidence="7">
    <location>
        <position position="54"/>
    </location>
</feature>
<evidence type="ECO:0000313" key="11">
    <source>
        <dbReference type="Proteomes" id="UP000824017"/>
    </source>
</evidence>
<evidence type="ECO:0000256" key="2">
    <source>
        <dbReference type="ARBA" id="ARBA00022553"/>
    </source>
</evidence>
<proteinExistence type="predicted"/>
<dbReference type="SMART" id="SM00421">
    <property type="entry name" value="HTH_LUXR"/>
    <property type="match status" value="1"/>
</dbReference>
<dbReference type="Gene3D" id="3.40.50.2300">
    <property type="match status" value="1"/>
</dbReference>
<dbReference type="InterPro" id="IPR016032">
    <property type="entry name" value="Sig_transdc_resp-reg_C-effctor"/>
</dbReference>
<dbReference type="PROSITE" id="PS50110">
    <property type="entry name" value="RESPONSE_REGULATORY"/>
    <property type="match status" value="1"/>
</dbReference>
<dbReference type="PROSITE" id="PS50043">
    <property type="entry name" value="HTH_LUXR_2"/>
    <property type="match status" value="1"/>
</dbReference>
<dbReference type="Proteomes" id="UP000824017">
    <property type="component" value="Unassembled WGS sequence"/>
</dbReference>
<sequence>MIKVLIADDQELMRQSLQIILGMENDIEVIGAAENGLEVIRAVRKEKPDVILMDIRMPEMDGVVCTQIIKENYPNIKIIILTTFDDDEYVFNALKFGASGYLLKGISTKELSEAIRKVYHGTAMINEDIASKVVKLFSKMAQTNLTIQVDERQTEELKPTEWHIIALVGRGMSNKEIAAKLNLSDGSVRNSLSSILSKLDLRDRTQLAIWAVQTGAVNRETEE</sequence>
<dbReference type="EMBL" id="DXCD01000021">
    <property type="protein sequence ID" value="HIZ12424.1"/>
    <property type="molecule type" value="Genomic_DNA"/>
</dbReference>
<feature type="domain" description="HTH luxR-type" evidence="8">
    <location>
        <begin position="150"/>
        <end position="215"/>
    </location>
</feature>
<dbReference type="CDD" id="cd06170">
    <property type="entry name" value="LuxR_C_like"/>
    <property type="match status" value="1"/>
</dbReference>
<reference evidence="10" key="2">
    <citation type="submission" date="2021-04" db="EMBL/GenBank/DDBJ databases">
        <authorList>
            <person name="Gilroy R."/>
        </authorList>
    </citation>
    <scope>NUCLEOTIDE SEQUENCE</scope>
    <source>
        <strain evidence="10">ChiGjej1B1-13045</strain>
    </source>
</reference>
<dbReference type="GO" id="GO:0006355">
    <property type="term" value="P:regulation of DNA-templated transcription"/>
    <property type="evidence" value="ECO:0007669"/>
    <property type="project" value="InterPro"/>
</dbReference>
<dbReference type="Pfam" id="PF00196">
    <property type="entry name" value="GerE"/>
    <property type="match status" value="1"/>
</dbReference>
<dbReference type="PROSITE" id="PS00622">
    <property type="entry name" value="HTH_LUXR_1"/>
    <property type="match status" value="1"/>
</dbReference>
<name>A0A9D2D8Y1_9FIRM</name>
<dbReference type="InterPro" id="IPR000792">
    <property type="entry name" value="Tscrpt_reg_LuxR_C"/>
</dbReference>
<feature type="domain" description="Response regulatory" evidence="9">
    <location>
        <begin position="3"/>
        <end position="119"/>
    </location>
</feature>
<dbReference type="PANTHER" id="PTHR43214">
    <property type="entry name" value="TWO-COMPONENT RESPONSE REGULATOR"/>
    <property type="match status" value="1"/>
</dbReference>
<dbReference type="Pfam" id="PF00072">
    <property type="entry name" value="Response_reg"/>
    <property type="match status" value="1"/>
</dbReference>
<keyword evidence="2 7" id="KW-0597">Phosphoprotein</keyword>
<gene>
    <name evidence="10" type="ORF">H9817_00640</name>
</gene>
<comment type="caution">
    <text evidence="10">The sequence shown here is derived from an EMBL/GenBank/DDBJ whole genome shotgun (WGS) entry which is preliminary data.</text>
</comment>
<dbReference type="SMART" id="SM00448">
    <property type="entry name" value="REC"/>
    <property type="match status" value="1"/>
</dbReference>
<evidence type="ECO:0000256" key="6">
    <source>
        <dbReference type="ARBA" id="ARBA00024867"/>
    </source>
</evidence>
<dbReference type="InterPro" id="IPR058245">
    <property type="entry name" value="NreC/VraR/RcsB-like_REC"/>
</dbReference>
<reference evidence="10" key="1">
    <citation type="journal article" date="2021" name="PeerJ">
        <title>Extensive microbial diversity within the chicken gut microbiome revealed by metagenomics and culture.</title>
        <authorList>
            <person name="Gilroy R."/>
            <person name="Ravi A."/>
            <person name="Getino M."/>
            <person name="Pursley I."/>
            <person name="Horton D.L."/>
            <person name="Alikhan N.F."/>
            <person name="Baker D."/>
            <person name="Gharbi K."/>
            <person name="Hall N."/>
            <person name="Watson M."/>
            <person name="Adriaenssens E.M."/>
            <person name="Foster-Nyarko E."/>
            <person name="Jarju S."/>
            <person name="Secka A."/>
            <person name="Antonio M."/>
            <person name="Oren A."/>
            <person name="Chaudhuri R.R."/>
            <person name="La Ragione R."/>
            <person name="Hildebrand F."/>
            <person name="Pallen M.J."/>
        </authorList>
    </citation>
    <scope>NUCLEOTIDE SEQUENCE</scope>
    <source>
        <strain evidence="10">ChiGjej1B1-13045</strain>
    </source>
</reference>
<dbReference type="GO" id="GO:0000160">
    <property type="term" value="P:phosphorelay signal transduction system"/>
    <property type="evidence" value="ECO:0007669"/>
    <property type="project" value="InterPro"/>
</dbReference>
<keyword evidence="3" id="KW-0805">Transcription regulation</keyword>
<comment type="function">
    <text evidence="6">May play the central regulatory role in sporulation. It may be an element of the effector pathway responsible for the activation of sporulation genes in response to nutritional stress. Spo0A may act in concert with spo0H (a sigma factor) to control the expression of some genes that are critical to the sporulation process.</text>
</comment>
<dbReference type="GO" id="GO:0003677">
    <property type="term" value="F:DNA binding"/>
    <property type="evidence" value="ECO:0007669"/>
    <property type="project" value="UniProtKB-KW"/>
</dbReference>
<evidence type="ECO:0000259" key="8">
    <source>
        <dbReference type="PROSITE" id="PS50043"/>
    </source>
</evidence>
<dbReference type="SUPFAM" id="SSF52172">
    <property type="entry name" value="CheY-like"/>
    <property type="match status" value="1"/>
</dbReference>
<accession>A0A9D2D8Y1</accession>
<dbReference type="AlphaFoldDB" id="A0A9D2D8Y1"/>
<keyword evidence="4" id="KW-0238">DNA-binding</keyword>